<gene>
    <name evidence="2" type="ORF">P9989_07455</name>
</gene>
<dbReference type="RefSeq" id="WP_283078859.1">
    <property type="nucleotide sequence ID" value="NZ_CP121671.1"/>
</dbReference>
<evidence type="ECO:0000313" key="3">
    <source>
        <dbReference type="Proteomes" id="UP001221597"/>
    </source>
</evidence>
<keyword evidence="3" id="KW-1185">Reference proteome</keyword>
<accession>A0ABY8J347</accession>
<evidence type="ECO:0000313" key="2">
    <source>
        <dbReference type="EMBL" id="WFT76919.1"/>
    </source>
</evidence>
<name>A0ABY8J347_9BACI</name>
<reference evidence="2 3" key="1">
    <citation type="submission" date="2023-04" db="EMBL/GenBank/DDBJ databases">
        <title>Genome sequence of Halobacillus naozhouensis KACC 21980.</title>
        <authorList>
            <person name="Kim S."/>
            <person name="Heo J."/>
            <person name="Kwon S.-W."/>
        </authorList>
    </citation>
    <scope>NUCLEOTIDE SEQUENCE [LARGE SCALE GENOMIC DNA]</scope>
    <source>
        <strain evidence="2 3">KCTC 13234</strain>
    </source>
</reference>
<keyword evidence="2" id="KW-0946">Virion</keyword>
<organism evidence="2 3">
    <name type="scientific">Halobacillus naozhouensis</name>
    <dbReference type="NCBI Taxonomy" id="554880"/>
    <lineage>
        <taxon>Bacteria</taxon>
        <taxon>Bacillati</taxon>
        <taxon>Bacillota</taxon>
        <taxon>Bacilli</taxon>
        <taxon>Bacillales</taxon>
        <taxon>Bacillaceae</taxon>
        <taxon>Halobacillus</taxon>
    </lineage>
</organism>
<feature type="domain" description="Spore coat protein X/V" evidence="1">
    <location>
        <begin position="72"/>
        <end position="128"/>
    </location>
</feature>
<feature type="domain" description="Spore coat protein X/V" evidence="1">
    <location>
        <begin position="8"/>
        <end position="64"/>
    </location>
</feature>
<dbReference type="Pfam" id="PF07552">
    <property type="entry name" value="Coat_X"/>
    <property type="match status" value="2"/>
</dbReference>
<keyword evidence="2" id="KW-0167">Capsid protein</keyword>
<evidence type="ECO:0000259" key="1">
    <source>
        <dbReference type="Pfam" id="PF07552"/>
    </source>
</evidence>
<sequence length="129" mass="14002">MDFPFGNSIDQDAEAELKNVQKSFESIVIKDSCDVDVRTTDTQLAVNIQVAIQVAIALIISISIADSERANSITQDIEAQLKSAQVNKQQTYIENSRNVTVATDDSDVAVNVQVAIQVLIALVVRLGIL</sequence>
<dbReference type="Proteomes" id="UP001221597">
    <property type="component" value="Chromosome"/>
</dbReference>
<proteinExistence type="predicted"/>
<dbReference type="InterPro" id="IPR011428">
    <property type="entry name" value="Spore_coat_X/V"/>
</dbReference>
<protein>
    <submittedName>
        <fullName evidence="2">Spore coat protein</fullName>
    </submittedName>
</protein>
<dbReference type="EMBL" id="CP121671">
    <property type="protein sequence ID" value="WFT76919.1"/>
    <property type="molecule type" value="Genomic_DNA"/>
</dbReference>